<name>A0ABU1NN54_9BURK</name>
<gene>
    <name evidence="1" type="ORF">J2739_005271</name>
</gene>
<dbReference type="Proteomes" id="UP001184230">
    <property type="component" value="Unassembled WGS sequence"/>
</dbReference>
<protein>
    <submittedName>
        <fullName evidence="1">Uncharacterized protein</fullName>
    </submittedName>
</protein>
<proteinExistence type="predicted"/>
<sequence>MHLDDHPGTTGIVDAHPRFLTGPKKTIQFLWTHREEQEQLVAIFLNALLFPRLHSRHKGRDPVTAQVPSEALSELDGWAARKWLSEGQRTGWHYSCDDVVPEFGRSCGTQIKNMDDVVRQLAKEHVAVLNRWQPVALEYRAEPDARIASRISAVRAAR</sequence>
<organism evidence="1 2">
    <name type="scientific">Variovorax soli</name>
    <dbReference type="NCBI Taxonomy" id="376815"/>
    <lineage>
        <taxon>Bacteria</taxon>
        <taxon>Pseudomonadati</taxon>
        <taxon>Pseudomonadota</taxon>
        <taxon>Betaproteobacteria</taxon>
        <taxon>Burkholderiales</taxon>
        <taxon>Comamonadaceae</taxon>
        <taxon>Variovorax</taxon>
    </lineage>
</organism>
<dbReference type="EMBL" id="JAVDRF010000017">
    <property type="protein sequence ID" value="MDR6539475.1"/>
    <property type="molecule type" value="Genomic_DNA"/>
</dbReference>
<reference evidence="1 2" key="1">
    <citation type="submission" date="2023-07" db="EMBL/GenBank/DDBJ databases">
        <title>Sorghum-associated microbial communities from plants grown in Nebraska, USA.</title>
        <authorList>
            <person name="Schachtman D."/>
        </authorList>
    </citation>
    <scope>NUCLEOTIDE SEQUENCE [LARGE SCALE GENOMIC DNA]</scope>
    <source>
        <strain evidence="1 2">DS1781</strain>
    </source>
</reference>
<keyword evidence="2" id="KW-1185">Reference proteome</keyword>
<evidence type="ECO:0000313" key="1">
    <source>
        <dbReference type="EMBL" id="MDR6539475.1"/>
    </source>
</evidence>
<evidence type="ECO:0000313" key="2">
    <source>
        <dbReference type="Proteomes" id="UP001184230"/>
    </source>
</evidence>
<comment type="caution">
    <text evidence="1">The sequence shown here is derived from an EMBL/GenBank/DDBJ whole genome shotgun (WGS) entry which is preliminary data.</text>
</comment>
<dbReference type="RefSeq" id="WP_309907193.1">
    <property type="nucleotide sequence ID" value="NZ_JAVDRF010000017.1"/>
</dbReference>
<accession>A0ABU1NN54</accession>